<keyword evidence="2" id="KW-1185">Reference proteome</keyword>
<dbReference type="Proteomes" id="UP000012429">
    <property type="component" value="Unassembled WGS sequence"/>
</dbReference>
<evidence type="ECO:0000313" key="1">
    <source>
        <dbReference type="EMBL" id="ENN86101.1"/>
    </source>
</evidence>
<comment type="caution">
    <text evidence="1">The sequence shown here is derived from an EMBL/GenBank/DDBJ whole genome shotgun (WGS) entry which is preliminary data.</text>
</comment>
<organism evidence="1 2">
    <name type="scientific">Rhizobium freirei PRF 81</name>
    <dbReference type="NCBI Taxonomy" id="363754"/>
    <lineage>
        <taxon>Bacteria</taxon>
        <taxon>Pseudomonadati</taxon>
        <taxon>Pseudomonadota</taxon>
        <taxon>Alphaproteobacteria</taxon>
        <taxon>Hyphomicrobiales</taxon>
        <taxon>Rhizobiaceae</taxon>
        <taxon>Rhizobium/Agrobacterium group</taxon>
        <taxon>Rhizobium</taxon>
    </lineage>
</organism>
<gene>
    <name evidence="1" type="ORF">RHSP_32265</name>
</gene>
<sequence length="131" mass="14459">MPHLRPGVGGAKEQTASIKIGAAMVGDALRGAFADPNEFRKIGETHDEIVLCVIEPVSTAASQRRVFTSRVAVFLEPDRRDQRLSFECYKGAVEAIDDPPLHLPSAEEEVQPARAFPLFFGPRKHSIFLFL</sequence>
<evidence type="ECO:0000313" key="2">
    <source>
        <dbReference type="Proteomes" id="UP000012429"/>
    </source>
</evidence>
<proteinExistence type="predicted"/>
<name>N6UZG7_9HYPH</name>
<dbReference type="EMBL" id="AQHN01000072">
    <property type="protein sequence ID" value="ENN86101.1"/>
    <property type="molecule type" value="Genomic_DNA"/>
</dbReference>
<dbReference type="AlphaFoldDB" id="N6UZG7"/>
<protein>
    <submittedName>
        <fullName evidence="1">Uncharacterized protein</fullName>
    </submittedName>
</protein>
<reference evidence="1 2" key="1">
    <citation type="journal article" date="2012" name="BMC Genomics">
        <title>Genomic basis of broad host range and environmental adaptability of Rhizobium tropici CIAT 899 and Rhizobium sp. PRF 81 which are used in inoculants for common bean (Phaseolus vulgaris L.).</title>
        <authorList>
            <person name="Ormeno-Orrillo E."/>
            <person name="Menna P."/>
            <person name="Almeida L.G."/>
            <person name="Ollero F.J."/>
            <person name="Nicolas M.F."/>
            <person name="Pains Rodrigues E."/>
            <person name="Shigueyoshi Nakatani A."/>
            <person name="Silva Batista J.S."/>
            <person name="Oliveira Chueire L.M."/>
            <person name="Souza R.C."/>
            <person name="Ribeiro Vasconcelos A.T."/>
            <person name="Megias M."/>
            <person name="Hungria M."/>
            <person name="Martinez-Romero E."/>
        </authorList>
    </citation>
    <scope>NUCLEOTIDE SEQUENCE [LARGE SCALE GENOMIC DNA]</scope>
    <source>
        <strain evidence="1 2">PRF 81</strain>
    </source>
</reference>
<accession>N6UZG7</accession>